<protein>
    <submittedName>
        <fullName evidence="1">Uncharacterized protein</fullName>
    </submittedName>
</protein>
<evidence type="ECO:0000313" key="1">
    <source>
        <dbReference type="EMBL" id="OLQ04251.1"/>
    </source>
</evidence>
<accession>A0A1Q9EA13</accession>
<dbReference type="Proteomes" id="UP000186817">
    <property type="component" value="Unassembled WGS sequence"/>
</dbReference>
<evidence type="ECO:0000313" key="2">
    <source>
        <dbReference type="Proteomes" id="UP000186817"/>
    </source>
</evidence>
<keyword evidence="2" id="KW-1185">Reference proteome</keyword>
<dbReference type="Gene3D" id="1.25.10.10">
    <property type="entry name" value="Leucine-rich Repeat Variant"/>
    <property type="match status" value="1"/>
</dbReference>
<sequence>MLAVDARDHITRLKVRSGQKRTTAFLKQSAISELSPHAVAADQEALAALTLALQDDDYDIRKCAFTALSDCLTTTNSQLPACFILSCCLQDERLLVRVAAAEVLAQLGVAGNMAPIMIANAWLDDARQHVRRLAVQILGRSCAGHCARDALDAAVGHLRDRRFFVRKGAVEVLGTGNAVAFCYLQGTVEVA</sequence>
<gene>
    <name evidence="1" type="ORF">AK812_SmicGene12652</name>
</gene>
<dbReference type="AlphaFoldDB" id="A0A1Q9EA13"/>
<reference evidence="1 2" key="1">
    <citation type="submission" date="2016-02" db="EMBL/GenBank/DDBJ databases">
        <title>Genome analysis of coral dinoflagellate symbionts highlights evolutionary adaptations to a symbiotic lifestyle.</title>
        <authorList>
            <person name="Aranda M."/>
            <person name="Li Y."/>
            <person name="Liew Y.J."/>
            <person name="Baumgarten S."/>
            <person name="Simakov O."/>
            <person name="Wilson M."/>
            <person name="Piel J."/>
            <person name="Ashoor H."/>
            <person name="Bougouffa S."/>
            <person name="Bajic V.B."/>
            <person name="Ryu T."/>
            <person name="Ravasi T."/>
            <person name="Bayer T."/>
            <person name="Micklem G."/>
            <person name="Kim H."/>
            <person name="Bhak J."/>
            <person name="Lajeunesse T.C."/>
            <person name="Voolstra C.R."/>
        </authorList>
    </citation>
    <scope>NUCLEOTIDE SEQUENCE [LARGE SCALE GENOMIC DNA]</scope>
    <source>
        <strain evidence="1 2">CCMP2467</strain>
    </source>
</reference>
<name>A0A1Q9EA13_SYMMI</name>
<dbReference type="EMBL" id="LSRX01000214">
    <property type="protein sequence ID" value="OLQ04251.1"/>
    <property type="molecule type" value="Genomic_DNA"/>
</dbReference>
<dbReference type="InterPro" id="IPR011989">
    <property type="entry name" value="ARM-like"/>
</dbReference>
<dbReference type="InterPro" id="IPR016024">
    <property type="entry name" value="ARM-type_fold"/>
</dbReference>
<proteinExistence type="predicted"/>
<organism evidence="1 2">
    <name type="scientific">Symbiodinium microadriaticum</name>
    <name type="common">Dinoflagellate</name>
    <name type="synonym">Zooxanthella microadriatica</name>
    <dbReference type="NCBI Taxonomy" id="2951"/>
    <lineage>
        <taxon>Eukaryota</taxon>
        <taxon>Sar</taxon>
        <taxon>Alveolata</taxon>
        <taxon>Dinophyceae</taxon>
        <taxon>Suessiales</taxon>
        <taxon>Symbiodiniaceae</taxon>
        <taxon>Symbiodinium</taxon>
    </lineage>
</organism>
<dbReference type="OrthoDB" id="10385253at2759"/>
<dbReference type="SUPFAM" id="SSF48371">
    <property type="entry name" value="ARM repeat"/>
    <property type="match status" value="1"/>
</dbReference>
<comment type="caution">
    <text evidence="1">The sequence shown here is derived from an EMBL/GenBank/DDBJ whole genome shotgun (WGS) entry which is preliminary data.</text>
</comment>